<dbReference type="SUPFAM" id="SSF56672">
    <property type="entry name" value="DNA/RNA polymerases"/>
    <property type="match status" value="1"/>
</dbReference>
<protein>
    <recommendedName>
        <fullName evidence="1">Reverse transcriptase domain-containing protein</fullName>
    </recommendedName>
</protein>
<dbReference type="PANTHER" id="PTHR31635">
    <property type="entry name" value="REVERSE TRANSCRIPTASE DOMAIN-CONTAINING PROTEIN-RELATED"/>
    <property type="match status" value="1"/>
</dbReference>
<keyword evidence="3" id="KW-1185">Reference proteome</keyword>
<dbReference type="AlphaFoldDB" id="A0AAQ3Q9R0"/>
<sequence>MVQESIKKEFDLIFQFGVIPEQWKHTILVMIPKVDKPKKITEFRPIALCNVIYKIFAKLLVNRLRGILNKIISVEQNAFIPGRYLHDSILTLNEVVNTVNRSKSKYPIVILKLDLEKAYDRVDWSIVLKILEKMGMLIKIRKWIEACLMGVSYSCKVNGVSSRSFGSNKGIRQGDSLSPYLFIIMEQLLTTLVNYAVNKKDIDVFKIGNTVISHSLFADDMVFFIKGNKKSCKNLVAVLEKYCLATGQKVNMEKSTILFPENCKTEVKQRICKDLNIKEGCYPLLYLGTYISPKRLEKKFQMKLVHKAKGKMESWSGNQLTQAGKCVMLNAMVNSLPMHSLMTSWVSESAIKEIVKLEKT</sequence>
<reference evidence="2 3" key="1">
    <citation type="submission" date="2023-10" db="EMBL/GenBank/DDBJ databases">
        <title>Chromosome-scale genome assembly provides insights into flower coloration mechanisms of Canna indica.</title>
        <authorList>
            <person name="Li C."/>
        </authorList>
    </citation>
    <scope>NUCLEOTIDE SEQUENCE [LARGE SCALE GENOMIC DNA]</scope>
    <source>
        <tissue evidence="2">Flower</tissue>
    </source>
</reference>
<dbReference type="InterPro" id="IPR043502">
    <property type="entry name" value="DNA/RNA_pol_sf"/>
</dbReference>
<accession>A0AAQ3Q9R0</accession>
<evidence type="ECO:0000259" key="1">
    <source>
        <dbReference type="PROSITE" id="PS50878"/>
    </source>
</evidence>
<organism evidence="2 3">
    <name type="scientific">Canna indica</name>
    <name type="common">Indian-shot</name>
    <dbReference type="NCBI Taxonomy" id="4628"/>
    <lineage>
        <taxon>Eukaryota</taxon>
        <taxon>Viridiplantae</taxon>
        <taxon>Streptophyta</taxon>
        <taxon>Embryophyta</taxon>
        <taxon>Tracheophyta</taxon>
        <taxon>Spermatophyta</taxon>
        <taxon>Magnoliopsida</taxon>
        <taxon>Liliopsida</taxon>
        <taxon>Zingiberales</taxon>
        <taxon>Cannaceae</taxon>
        <taxon>Canna</taxon>
    </lineage>
</organism>
<dbReference type="PANTHER" id="PTHR31635:SF196">
    <property type="entry name" value="REVERSE TRANSCRIPTASE DOMAIN-CONTAINING PROTEIN-RELATED"/>
    <property type="match status" value="1"/>
</dbReference>
<dbReference type="PROSITE" id="PS50878">
    <property type="entry name" value="RT_POL"/>
    <property type="match status" value="1"/>
</dbReference>
<evidence type="ECO:0000313" key="2">
    <source>
        <dbReference type="EMBL" id="WOL04581.1"/>
    </source>
</evidence>
<evidence type="ECO:0000313" key="3">
    <source>
        <dbReference type="Proteomes" id="UP001327560"/>
    </source>
</evidence>
<dbReference type="Proteomes" id="UP001327560">
    <property type="component" value="Chromosome 4"/>
</dbReference>
<feature type="domain" description="Reverse transcriptase" evidence="1">
    <location>
        <begin position="12"/>
        <end position="291"/>
    </location>
</feature>
<dbReference type="EMBL" id="CP136893">
    <property type="protein sequence ID" value="WOL04581.1"/>
    <property type="molecule type" value="Genomic_DNA"/>
</dbReference>
<proteinExistence type="predicted"/>
<dbReference type="CDD" id="cd01650">
    <property type="entry name" value="RT_nLTR_like"/>
    <property type="match status" value="1"/>
</dbReference>
<name>A0AAQ3Q9R0_9LILI</name>
<gene>
    <name evidence="2" type="ORF">Cni_G13302</name>
</gene>
<dbReference type="InterPro" id="IPR000477">
    <property type="entry name" value="RT_dom"/>
</dbReference>
<dbReference type="Pfam" id="PF00078">
    <property type="entry name" value="RVT_1"/>
    <property type="match status" value="1"/>
</dbReference>